<dbReference type="GO" id="GO:0016020">
    <property type="term" value="C:membrane"/>
    <property type="evidence" value="ECO:0007669"/>
    <property type="project" value="TreeGrafter"/>
</dbReference>
<dbReference type="Pfam" id="PF01734">
    <property type="entry name" value="Patatin"/>
    <property type="match status" value="1"/>
</dbReference>
<feature type="region of interest" description="Disordered" evidence="5">
    <location>
        <begin position="27"/>
        <end position="68"/>
    </location>
</feature>
<protein>
    <submittedName>
        <fullName evidence="7">FabD/lysophospholipase-like protein</fullName>
    </submittedName>
</protein>
<dbReference type="SUPFAM" id="SSF52151">
    <property type="entry name" value="FabD/lysophospholipase-like"/>
    <property type="match status" value="1"/>
</dbReference>
<dbReference type="RefSeq" id="XP_024734960.1">
    <property type="nucleotide sequence ID" value="XM_024875109.1"/>
</dbReference>
<keyword evidence="3" id="KW-0443">Lipid metabolism</keyword>
<gene>
    <name evidence="7" type="ORF">K444DRAFT_532860</name>
</gene>
<dbReference type="AlphaFoldDB" id="A0A2J6T4W7"/>
<keyword evidence="1" id="KW-0378">Hydrolase</keyword>
<dbReference type="OrthoDB" id="1658288at2759"/>
<name>A0A2J6T4W7_9HELO</name>
<proteinExistence type="predicted"/>
<organism evidence="7 8">
    <name type="scientific">Hyaloscypha bicolor E</name>
    <dbReference type="NCBI Taxonomy" id="1095630"/>
    <lineage>
        <taxon>Eukaryota</taxon>
        <taxon>Fungi</taxon>
        <taxon>Dikarya</taxon>
        <taxon>Ascomycota</taxon>
        <taxon>Pezizomycotina</taxon>
        <taxon>Leotiomycetes</taxon>
        <taxon>Helotiales</taxon>
        <taxon>Hyaloscyphaceae</taxon>
        <taxon>Hyaloscypha</taxon>
        <taxon>Hyaloscypha bicolor</taxon>
    </lineage>
</organism>
<evidence type="ECO:0000256" key="1">
    <source>
        <dbReference type="ARBA" id="ARBA00022801"/>
    </source>
</evidence>
<sequence length="178" mass="19344">MFFGGEGDFIFAYKLTKVNVKERFPSIARPIESEGQEDGKKPTTDADASEEEAPSETRPGLGVESTDGEDLVFDGEEDIAVSDPTKPARILCLDGGGVRGISSLCMLKEIMLEVGREKQPAGNPEPVRPCDYFDLICGTSTGGLIALMLGRLRYTVDEAIDQYTRLSEAIFTSRSNNP</sequence>
<dbReference type="PANTHER" id="PTHR24185:SF1">
    <property type="entry name" value="CALCIUM-INDEPENDENT PHOSPHOLIPASE A2-GAMMA"/>
    <property type="match status" value="1"/>
</dbReference>
<feature type="non-terminal residue" evidence="7">
    <location>
        <position position="178"/>
    </location>
</feature>
<accession>A0A2J6T4W7</accession>
<keyword evidence="8" id="KW-1185">Reference proteome</keyword>
<dbReference type="InterPro" id="IPR016035">
    <property type="entry name" value="Acyl_Trfase/lysoPLipase"/>
</dbReference>
<feature type="short sequence motif" description="GXGXXG" evidence="4">
    <location>
        <begin position="95"/>
        <end position="100"/>
    </location>
</feature>
<dbReference type="InParanoid" id="A0A2J6T4W7"/>
<feature type="domain" description="PNPLA" evidence="6">
    <location>
        <begin position="91"/>
        <end position="178"/>
    </location>
</feature>
<evidence type="ECO:0000256" key="4">
    <source>
        <dbReference type="PROSITE-ProRule" id="PRU01161"/>
    </source>
</evidence>
<dbReference type="GO" id="GO:0016042">
    <property type="term" value="P:lipid catabolic process"/>
    <property type="evidence" value="ECO:0007669"/>
    <property type="project" value="UniProtKB-KW"/>
</dbReference>
<dbReference type="Proteomes" id="UP000235371">
    <property type="component" value="Unassembled WGS sequence"/>
</dbReference>
<evidence type="ECO:0000259" key="6">
    <source>
        <dbReference type="PROSITE" id="PS51635"/>
    </source>
</evidence>
<keyword evidence="2" id="KW-0442">Lipid degradation</keyword>
<dbReference type="GO" id="GO:0019369">
    <property type="term" value="P:arachidonate metabolic process"/>
    <property type="evidence" value="ECO:0007669"/>
    <property type="project" value="TreeGrafter"/>
</dbReference>
<evidence type="ECO:0000313" key="7">
    <source>
        <dbReference type="EMBL" id="PMD58056.1"/>
    </source>
</evidence>
<dbReference type="GO" id="GO:0046486">
    <property type="term" value="P:glycerolipid metabolic process"/>
    <property type="evidence" value="ECO:0007669"/>
    <property type="project" value="UniProtKB-ARBA"/>
</dbReference>
<dbReference type="PANTHER" id="PTHR24185">
    <property type="entry name" value="CALCIUM-INDEPENDENT PHOSPHOLIPASE A2-GAMMA"/>
    <property type="match status" value="1"/>
</dbReference>
<evidence type="ECO:0000256" key="3">
    <source>
        <dbReference type="ARBA" id="ARBA00023098"/>
    </source>
</evidence>
<evidence type="ECO:0000256" key="5">
    <source>
        <dbReference type="SAM" id="MobiDB-lite"/>
    </source>
</evidence>
<dbReference type="GeneID" id="36583189"/>
<dbReference type="InterPro" id="IPR002641">
    <property type="entry name" value="PNPLA_dom"/>
</dbReference>
<evidence type="ECO:0000256" key="2">
    <source>
        <dbReference type="ARBA" id="ARBA00022963"/>
    </source>
</evidence>
<reference evidence="7 8" key="1">
    <citation type="submission" date="2016-04" db="EMBL/GenBank/DDBJ databases">
        <title>A degradative enzymes factory behind the ericoid mycorrhizal symbiosis.</title>
        <authorList>
            <consortium name="DOE Joint Genome Institute"/>
            <person name="Martino E."/>
            <person name="Morin E."/>
            <person name="Grelet G."/>
            <person name="Kuo A."/>
            <person name="Kohler A."/>
            <person name="Daghino S."/>
            <person name="Barry K."/>
            <person name="Choi C."/>
            <person name="Cichocki N."/>
            <person name="Clum A."/>
            <person name="Copeland A."/>
            <person name="Hainaut M."/>
            <person name="Haridas S."/>
            <person name="Labutti K."/>
            <person name="Lindquist E."/>
            <person name="Lipzen A."/>
            <person name="Khouja H.-R."/>
            <person name="Murat C."/>
            <person name="Ohm R."/>
            <person name="Olson A."/>
            <person name="Spatafora J."/>
            <person name="Veneault-Fourrey C."/>
            <person name="Henrissat B."/>
            <person name="Grigoriev I."/>
            <person name="Martin F."/>
            <person name="Perotto S."/>
        </authorList>
    </citation>
    <scope>NUCLEOTIDE SEQUENCE [LARGE SCALE GENOMIC DNA]</scope>
    <source>
        <strain evidence="7 8">E</strain>
    </source>
</reference>
<dbReference type="GO" id="GO:0047499">
    <property type="term" value="F:calcium-independent phospholipase A2 activity"/>
    <property type="evidence" value="ECO:0007669"/>
    <property type="project" value="TreeGrafter"/>
</dbReference>
<dbReference type="PROSITE" id="PS51635">
    <property type="entry name" value="PNPLA"/>
    <property type="match status" value="1"/>
</dbReference>
<evidence type="ECO:0000313" key="8">
    <source>
        <dbReference type="Proteomes" id="UP000235371"/>
    </source>
</evidence>
<dbReference type="EMBL" id="KZ613837">
    <property type="protein sequence ID" value="PMD58056.1"/>
    <property type="molecule type" value="Genomic_DNA"/>
</dbReference>
<feature type="short sequence motif" description="GXSXG" evidence="4">
    <location>
        <begin position="138"/>
        <end position="142"/>
    </location>
</feature>
<comment type="caution">
    <text evidence="4">Lacks conserved residue(s) required for the propagation of feature annotation.</text>
</comment>
<dbReference type="Gene3D" id="3.40.1090.10">
    <property type="entry name" value="Cytosolic phospholipase A2 catalytic domain"/>
    <property type="match status" value="1"/>
</dbReference>